<dbReference type="InterPro" id="IPR012914">
    <property type="entry name" value="PucR_dom"/>
</dbReference>
<gene>
    <name evidence="3" type="ORF">SAMN02745751_03655</name>
</gene>
<organism evidence="3 4">
    <name type="scientific">Dethiosulfatibacter aminovorans DSM 17477</name>
    <dbReference type="NCBI Taxonomy" id="1121476"/>
    <lineage>
        <taxon>Bacteria</taxon>
        <taxon>Bacillati</taxon>
        <taxon>Bacillota</taxon>
        <taxon>Tissierellia</taxon>
        <taxon>Dethiosulfatibacter</taxon>
    </lineage>
</organism>
<dbReference type="Proteomes" id="UP000184052">
    <property type="component" value="Unassembled WGS sequence"/>
</dbReference>
<proteinExistence type="predicted"/>
<dbReference type="OrthoDB" id="1704333at2"/>
<name>A0A1M6N0R9_9FIRM</name>
<dbReference type="Pfam" id="PF13556">
    <property type="entry name" value="HTH_30"/>
    <property type="match status" value="1"/>
</dbReference>
<feature type="domain" description="Purine catabolism PurC-like" evidence="1">
    <location>
        <begin position="12"/>
        <end position="128"/>
    </location>
</feature>
<evidence type="ECO:0000259" key="2">
    <source>
        <dbReference type="Pfam" id="PF13556"/>
    </source>
</evidence>
<dbReference type="STRING" id="1121476.SAMN02745751_03655"/>
<dbReference type="PANTHER" id="PTHR33744:SF1">
    <property type="entry name" value="DNA-BINDING TRANSCRIPTIONAL ACTIVATOR ADER"/>
    <property type="match status" value="1"/>
</dbReference>
<dbReference type="EMBL" id="FQZL01000055">
    <property type="protein sequence ID" value="SHJ89337.1"/>
    <property type="molecule type" value="Genomic_DNA"/>
</dbReference>
<keyword evidence="4" id="KW-1185">Reference proteome</keyword>
<dbReference type="Pfam" id="PF07905">
    <property type="entry name" value="PucR"/>
    <property type="match status" value="1"/>
</dbReference>
<dbReference type="PANTHER" id="PTHR33744">
    <property type="entry name" value="CARBOHYDRATE DIACID REGULATOR"/>
    <property type="match status" value="1"/>
</dbReference>
<sequence>MDVTIKDITLIDTFKKNSQLIGGSKGINKIVKFISVMEVVDFEKFIYENNHFVLTTFSFCCDNNHLIEDIFRALIKKNISGLVIKINRYLKIIPDALIELANKHDVPIIILDEKILFSKVILDVSSLIINSQYNTLKSLNSEYELLNSAILTGKKLDFFIKRISENLSCNCYCFTFDNKIIGKHCLSQDNKEINFKSMLSMLHEDVLKQSAPIKNDFFKQIDNFYIIPCITNNNILGYIFLEDKYLFTEKELLFLKQIVNYISIKLMSDSLIESEKENSRLYTLNKIFYDNSLSSDIINKNIKILGIEPKSSYILILLNTERDTNTVDKYFKTKKIYKFFKKYTEFNILTEFLFEGIVILLFFDEEDFLANLSDTINSILQELYSYLKYSEQNIKIGYSQKYNELKYLSNSLKEAQESIIIGSSLNNDESIYGFNQYVQFKMLAKLLDTKEYFVFYNKIISPLLTYDKNNKLDLLNTLKVCVESNTLNDASNKLFIHINSLRYRMEKIKSLTGEDFFTSSGRQTLSNAITLYNIEKIYSKD</sequence>
<reference evidence="3 4" key="1">
    <citation type="submission" date="2016-11" db="EMBL/GenBank/DDBJ databases">
        <authorList>
            <person name="Jaros S."/>
            <person name="Januszkiewicz K."/>
            <person name="Wedrychowicz H."/>
        </authorList>
    </citation>
    <scope>NUCLEOTIDE SEQUENCE [LARGE SCALE GENOMIC DNA]</scope>
    <source>
        <strain evidence="3 4">DSM 17477</strain>
    </source>
</reference>
<evidence type="ECO:0000313" key="3">
    <source>
        <dbReference type="EMBL" id="SHJ89337.1"/>
    </source>
</evidence>
<protein>
    <submittedName>
        <fullName evidence="3">PucR C-terminal helix-turn-helix domain-containing protein</fullName>
    </submittedName>
</protein>
<dbReference type="InterPro" id="IPR042070">
    <property type="entry name" value="PucR_C-HTH_sf"/>
</dbReference>
<accession>A0A1M6N0R9</accession>
<evidence type="ECO:0000313" key="4">
    <source>
        <dbReference type="Proteomes" id="UP000184052"/>
    </source>
</evidence>
<evidence type="ECO:0000259" key="1">
    <source>
        <dbReference type="Pfam" id="PF07905"/>
    </source>
</evidence>
<dbReference type="RefSeq" id="WP_073051115.1">
    <property type="nucleotide sequence ID" value="NZ_FQZL01000055.1"/>
</dbReference>
<dbReference type="Gene3D" id="1.10.10.2840">
    <property type="entry name" value="PucR C-terminal helix-turn-helix domain"/>
    <property type="match status" value="1"/>
</dbReference>
<dbReference type="InterPro" id="IPR051448">
    <property type="entry name" value="CdaR-like_regulators"/>
</dbReference>
<feature type="domain" description="PucR C-terminal helix-turn-helix" evidence="2">
    <location>
        <begin position="474"/>
        <end position="528"/>
    </location>
</feature>
<dbReference type="AlphaFoldDB" id="A0A1M6N0R9"/>
<dbReference type="InterPro" id="IPR025736">
    <property type="entry name" value="PucR_C-HTH_dom"/>
</dbReference>